<organism evidence="1 2">
    <name type="scientific">Collybiopsis confluens</name>
    <dbReference type="NCBI Taxonomy" id="2823264"/>
    <lineage>
        <taxon>Eukaryota</taxon>
        <taxon>Fungi</taxon>
        <taxon>Dikarya</taxon>
        <taxon>Basidiomycota</taxon>
        <taxon>Agaricomycotina</taxon>
        <taxon>Agaricomycetes</taxon>
        <taxon>Agaricomycetidae</taxon>
        <taxon>Agaricales</taxon>
        <taxon>Marasmiineae</taxon>
        <taxon>Omphalotaceae</taxon>
        <taxon>Collybiopsis</taxon>
    </lineage>
</organism>
<sequence length="518" mass="55879">MSQWNLLTDLSLTAFLAPADLFSIITKSRALQTLTVGMVINYAGDFNTSALTPTTLLDLVSLQLAIQVSHTGPLPFDNEELAHEQNRQTAGVSDITSRIICPGLKILHFSWLTVLAPISQALETLGLDISLKPEALTECLSLVPNLISFDFVDVGMHQDLGTSILQDAHLAALTPSADNPSPLCPQLLRLRMIDHTIEPGTLHSWSTHVLVEFITARAKAGILDYCDLFFLANSFSLSDEEARRLHAVKEDGKIELRLHHAPSRQTQLVDEPTAGIMHRNQSGRLRRRLFNILDDTTAFDTRVYGFHQLDFGPDGGNGDGGGEEDDTLGGSETDFSVSLGLSSVAVPHFGHDTILSIPPDPDPDPLAAFSFAFCFRIFFLSMLTPLSSSSCAIAASAILLSSPSLSLAISLSALLAFSCSITHPAKDSEDGKSLESYTVPKPHLEFSRVALTEADSGHDQGYGKFGSMMVGGGGAGAGAAASASAAEEVVDSELIVVLVKERERNRRYSVNRRWRLAV</sequence>
<accession>A0A8H5M8J7</accession>
<name>A0A8H5M8J7_9AGAR</name>
<reference evidence="1 2" key="1">
    <citation type="journal article" date="2020" name="ISME J.">
        <title>Uncovering the hidden diversity of litter-decomposition mechanisms in mushroom-forming fungi.</title>
        <authorList>
            <person name="Floudas D."/>
            <person name="Bentzer J."/>
            <person name="Ahren D."/>
            <person name="Johansson T."/>
            <person name="Persson P."/>
            <person name="Tunlid A."/>
        </authorList>
    </citation>
    <scope>NUCLEOTIDE SEQUENCE [LARGE SCALE GENOMIC DNA]</scope>
    <source>
        <strain evidence="1 2">CBS 406.79</strain>
    </source>
</reference>
<dbReference type="EMBL" id="JAACJN010000042">
    <property type="protein sequence ID" value="KAF5384591.1"/>
    <property type="molecule type" value="Genomic_DNA"/>
</dbReference>
<keyword evidence="2" id="KW-1185">Reference proteome</keyword>
<protein>
    <submittedName>
        <fullName evidence="1">Uncharacterized protein</fullName>
    </submittedName>
</protein>
<dbReference type="AlphaFoldDB" id="A0A8H5M8J7"/>
<comment type="caution">
    <text evidence="1">The sequence shown here is derived from an EMBL/GenBank/DDBJ whole genome shotgun (WGS) entry which is preliminary data.</text>
</comment>
<proteinExistence type="predicted"/>
<evidence type="ECO:0000313" key="2">
    <source>
        <dbReference type="Proteomes" id="UP000518752"/>
    </source>
</evidence>
<evidence type="ECO:0000313" key="1">
    <source>
        <dbReference type="EMBL" id="KAF5384591.1"/>
    </source>
</evidence>
<gene>
    <name evidence="1" type="ORF">D9757_007473</name>
</gene>
<dbReference type="Proteomes" id="UP000518752">
    <property type="component" value="Unassembled WGS sequence"/>
</dbReference>